<protein>
    <submittedName>
        <fullName evidence="2 3">Uncharacterized protein</fullName>
    </submittedName>
</protein>
<gene>
    <name evidence="3" type="primary">20352213</name>
    <name evidence="2" type="ORF">GGTG_11755</name>
</gene>
<dbReference type="EnsemblFungi" id="EJT70732">
    <property type="protein sequence ID" value="EJT70732"/>
    <property type="gene ID" value="GGTG_11755"/>
</dbReference>
<reference evidence="2" key="3">
    <citation type="submission" date="2010-09" db="EMBL/GenBank/DDBJ databases">
        <title>Annotation of Gaeumannomyces graminis var. tritici R3-111a-1.</title>
        <authorList>
            <consortium name="The Broad Institute Genome Sequencing Platform"/>
            <person name="Ma L.-J."/>
            <person name="Dead R."/>
            <person name="Young S.K."/>
            <person name="Zeng Q."/>
            <person name="Gargeya S."/>
            <person name="Fitzgerald M."/>
            <person name="Haas B."/>
            <person name="Abouelleil A."/>
            <person name="Alvarado L."/>
            <person name="Arachchi H.M."/>
            <person name="Berlin A."/>
            <person name="Brown A."/>
            <person name="Chapman S.B."/>
            <person name="Chen Z."/>
            <person name="Dunbar C."/>
            <person name="Freedman E."/>
            <person name="Gearin G."/>
            <person name="Gellesch M."/>
            <person name="Goldberg J."/>
            <person name="Griggs A."/>
            <person name="Gujja S."/>
            <person name="Heiman D."/>
            <person name="Howarth C."/>
            <person name="Larson L."/>
            <person name="Lui A."/>
            <person name="MacDonald P.J.P."/>
            <person name="Mehta T."/>
            <person name="Montmayeur A."/>
            <person name="Murphy C."/>
            <person name="Neiman D."/>
            <person name="Pearson M."/>
            <person name="Priest M."/>
            <person name="Roberts A."/>
            <person name="Saif S."/>
            <person name="Shea T."/>
            <person name="Shenoy N."/>
            <person name="Sisk P."/>
            <person name="Stolte C."/>
            <person name="Sykes S."/>
            <person name="Yandava C."/>
            <person name="Wortman J."/>
            <person name="Nusbaum C."/>
            <person name="Birren B."/>
        </authorList>
    </citation>
    <scope>NUCLEOTIDE SEQUENCE</scope>
    <source>
        <strain evidence="2">R3-111a-1</strain>
    </source>
</reference>
<proteinExistence type="predicted"/>
<evidence type="ECO:0000313" key="3">
    <source>
        <dbReference type="EnsemblFungi" id="EJT70732"/>
    </source>
</evidence>
<sequence length="116" mass="12990">MEWKTQYLDDTGGNSEMRGSGCDIYSLAEGEGRRGEGGDVTGYQKRLAPCTAPRRRPRGQHSLTRVPKAITVDGNATEADMRRVAVGQEFRRSRLNIMESRHKYLHVSISHGRRSG</sequence>
<dbReference type="HOGENOM" id="CLU_2097033_0_0_1"/>
<dbReference type="VEuPathDB" id="FungiDB:GGTG_11755"/>
<dbReference type="Proteomes" id="UP000006039">
    <property type="component" value="Unassembled WGS sequence"/>
</dbReference>
<reference evidence="2" key="2">
    <citation type="submission" date="2010-07" db="EMBL/GenBank/DDBJ databases">
        <authorList>
            <consortium name="The Broad Institute Genome Sequencing Platform"/>
            <consortium name="Broad Institute Genome Sequencing Center for Infectious Disease"/>
            <person name="Ma L.-J."/>
            <person name="Dead R."/>
            <person name="Young S."/>
            <person name="Zeng Q."/>
            <person name="Koehrsen M."/>
            <person name="Alvarado L."/>
            <person name="Berlin A."/>
            <person name="Chapman S.B."/>
            <person name="Chen Z."/>
            <person name="Freedman E."/>
            <person name="Gellesch M."/>
            <person name="Goldberg J."/>
            <person name="Griggs A."/>
            <person name="Gujja S."/>
            <person name="Heilman E.R."/>
            <person name="Heiman D."/>
            <person name="Hepburn T."/>
            <person name="Howarth C."/>
            <person name="Jen D."/>
            <person name="Larson L."/>
            <person name="Mehta T."/>
            <person name="Neiman D."/>
            <person name="Pearson M."/>
            <person name="Roberts A."/>
            <person name="Saif S."/>
            <person name="Shea T."/>
            <person name="Shenoy N."/>
            <person name="Sisk P."/>
            <person name="Stolte C."/>
            <person name="Sykes S."/>
            <person name="Walk T."/>
            <person name="White J."/>
            <person name="Yandava C."/>
            <person name="Haas B."/>
            <person name="Nusbaum C."/>
            <person name="Birren B."/>
        </authorList>
    </citation>
    <scope>NUCLEOTIDE SEQUENCE</scope>
    <source>
        <strain evidence="2">R3-111a-1</strain>
    </source>
</reference>
<name>J3PE32_GAET3</name>
<dbReference type="GeneID" id="20352213"/>
<evidence type="ECO:0000256" key="1">
    <source>
        <dbReference type="SAM" id="MobiDB-lite"/>
    </source>
</evidence>
<dbReference type="EMBL" id="GL385401">
    <property type="protein sequence ID" value="EJT70732.1"/>
    <property type="molecule type" value="Genomic_DNA"/>
</dbReference>
<evidence type="ECO:0000313" key="2">
    <source>
        <dbReference type="EMBL" id="EJT70732.1"/>
    </source>
</evidence>
<dbReference type="AlphaFoldDB" id="J3PE32"/>
<reference evidence="3" key="5">
    <citation type="submission" date="2018-04" db="UniProtKB">
        <authorList>
            <consortium name="EnsemblFungi"/>
        </authorList>
    </citation>
    <scope>IDENTIFICATION</scope>
    <source>
        <strain evidence="3">R3-111a-1</strain>
    </source>
</reference>
<reference evidence="4" key="1">
    <citation type="submission" date="2010-07" db="EMBL/GenBank/DDBJ databases">
        <title>The genome sequence of Gaeumannomyces graminis var. tritici strain R3-111a-1.</title>
        <authorList>
            <consortium name="The Broad Institute Genome Sequencing Platform"/>
            <person name="Ma L.-J."/>
            <person name="Dead R."/>
            <person name="Young S."/>
            <person name="Zeng Q."/>
            <person name="Koehrsen M."/>
            <person name="Alvarado L."/>
            <person name="Berlin A."/>
            <person name="Chapman S.B."/>
            <person name="Chen Z."/>
            <person name="Freedman E."/>
            <person name="Gellesch M."/>
            <person name="Goldberg J."/>
            <person name="Griggs A."/>
            <person name="Gujja S."/>
            <person name="Heilman E.R."/>
            <person name="Heiman D."/>
            <person name="Hepburn T."/>
            <person name="Howarth C."/>
            <person name="Jen D."/>
            <person name="Larson L."/>
            <person name="Mehta T."/>
            <person name="Neiman D."/>
            <person name="Pearson M."/>
            <person name="Roberts A."/>
            <person name="Saif S."/>
            <person name="Shea T."/>
            <person name="Shenoy N."/>
            <person name="Sisk P."/>
            <person name="Stolte C."/>
            <person name="Sykes S."/>
            <person name="Walk T."/>
            <person name="White J."/>
            <person name="Yandava C."/>
            <person name="Haas B."/>
            <person name="Nusbaum C."/>
            <person name="Birren B."/>
        </authorList>
    </citation>
    <scope>NUCLEOTIDE SEQUENCE [LARGE SCALE GENOMIC DNA]</scope>
    <source>
        <strain evidence="4">R3-111a-1</strain>
    </source>
</reference>
<dbReference type="RefSeq" id="XP_009227910.1">
    <property type="nucleotide sequence ID" value="XM_009229646.1"/>
</dbReference>
<organism evidence="2">
    <name type="scientific">Gaeumannomyces tritici (strain R3-111a-1)</name>
    <name type="common">Wheat and barley take-all root rot fungus</name>
    <name type="synonym">Gaeumannomyces graminis var. tritici</name>
    <dbReference type="NCBI Taxonomy" id="644352"/>
    <lineage>
        <taxon>Eukaryota</taxon>
        <taxon>Fungi</taxon>
        <taxon>Dikarya</taxon>
        <taxon>Ascomycota</taxon>
        <taxon>Pezizomycotina</taxon>
        <taxon>Sordariomycetes</taxon>
        <taxon>Sordariomycetidae</taxon>
        <taxon>Magnaporthales</taxon>
        <taxon>Magnaporthaceae</taxon>
        <taxon>Gaeumannomyces</taxon>
    </lineage>
</organism>
<accession>J3PE32</accession>
<feature type="region of interest" description="Disordered" evidence="1">
    <location>
        <begin position="1"/>
        <end position="61"/>
    </location>
</feature>
<keyword evidence="4" id="KW-1185">Reference proteome</keyword>
<reference evidence="3" key="4">
    <citation type="journal article" date="2015" name="G3 (Bethesda)">
        <title>Genome sequences of three phytopathogenic species of the Magnaporthaceae family of fungi.</title>
        <authorList>
            <person name="Okagaki L.H."/>
            <person name="Nunes C.C."/>
            <person name="Sailsbery J."/>
            <person name="Clay B."/>
            <person name="Brown D."/>
            <person name="John T."/>
            <person name="Oh Y."/>
            <person name="Young N."/>
            <person name="Fitzgerald M."/>
            <person name="Haas B.J."/>
            <person name="Zeng Q."/>
            <person name="Young S."/>
            <person name="Adiconis X."/>
            <person name="Fan L."/>
            <person name="Levin J.Z."/>
            <person name="Mitchell T.K."/>
            <person name="Okubara P.A."/>
            <person name="Farman M.L."/>
            <person name="Kohn L.M."/>
            <person name="Birren B."/>
            <person name="Ma L.-J."/>
            <person name="Dean R.A."/>
        </authorList>
    </citation>
    <scope>NUCLEOTIDE SEQUENCE</scope>
    <source>
        <strain evidence="3">R3-111a-1</strain>
    </source>
</reference>
<evidence type="ECO:0000313" key="4">
    <source>
        <dbReference type="Proteomes" id="UP000006039"/>
    </source>
</evidence>